<dbReference type="RefSeq" id="WP_045923100.1">
    <property type="nucleotide sequence ID" value="NZ_JBHTHW010000008.1"/>
</dbReference>
<dbReference type="HOGENOM" id="CLU_131456_0_0_9"/>
<evidence type="ECO:0000313" key="2">
    <source>
        <dbReference type="Proteomes" id="UP000033695"/>
    </source>
</evidence>
<dbReference type="InterPro" id="IPR004260">
    <property type="entry name" value="Pyr-dimer_DNA_glycosylase"/>
</dbReference>
<protein>
    <recommendedName>
        <fullName evidence="3">Pyrimidine dimer DNA glycosylase</fullName>
    </recommendedName>
</protein>
<dbReference type="PATRIC" id="fig|1218508.4.peg.1248"/>
<dbReference type="NCBIfam" id="TIGR02328">
    <property type="entry name" value="TIGR02328 family protein"/>
    <property type="match status" value="1"/>
</dbReference>
<proteinExistence type="predicted"/>
<evidence type="ECO:0000313" key="1">
    <source>
        <dbReference type="EMBL" id="KJY48848.1"/>
    </source>
</evidence>
<dbReference type="InterPro" id="IPR012650">
    <property type="entry name" value="CHP02328"/>
</dbReference>
<gene>
    <name evidence="1" type="ORF">JG29_12600</name>
</gene>
<dbReference type="Proteomes" id="UP000033695">
    <property type="component" value="Unassembled WGS sequence"/>
</dbReference>
<organism evidence="1 2">
    <name type="scientific">Bombilactobacillus mellis</name>
    <dbReference type="NCBI Taxonomy" id="1218508"/>
    <lineage>
        <taxon>Bacteria</taxon>
        <taxon>Bacillati</taxon>
        <taxon>Bacillota</taxon>
        <taxon>Bacilli</taxon>
        <taxon>Lactobacillales</taxon>
        <taxon>Lactobacillaceae</taxon>
        <taxon>Bombilactobacillus</taxon>
    </lineage>
</organism>
<dbReference type="AlphaFoldDB" id="A0A0F4KS06"/>
<dbReference type="OrthoDB" id="360137at2"/>
<reference evidence="1 2" key="1">
    <citation type="submission" date="2014-12" db="EMBL/GenBank/DDBJ databases">
        <title>Comparative genomics of the lactic acid bacteria isolated from the honey bee gut.</title>
        <authorList>
            <person name="Ellegaard K.M."/>
            <person name="Tamarit D."/>
            <person name="Javelind E."/>
            <person name="Olofsson T."/>
            <person name="Andersson S.G."/>
            <person name="Vasquez A."/>
        </authorList>
    </citation>
    <scope>NUCLEOTIDE SEQUENCE [LARGE SCALE GENOMIC DNA]</scope>
    <source>
        <strain evidence="1 2">Hon2</strain>
    </source>
</reference>
<accession>A0A0F4KS06</accession>
<keyword evidence="2" id="KW-1185">Reference proteome</keyword>
<evidence type="ECO:0008006" key="3">
    <source>
        <dbReference type="Google" id="ProtNLM"/>
    </source>
</evidence>
<comment type="caution">
    <text evidence="1">The sequence shown here is derived from an EMBL/GenBank/DDBJ whole genome shotgun (WGS) entry which is preliminary data.</text>
</comment>
<dbReference type="STRING" id="1218508.JG29_12600"/>
<dbReference type="Pfam" id="PF03013">
    <property type="entry name" value="Pyr_excise"/>
    <property type="match status" value="1"/>
</dbReference>
<dbReference type="EMBL" id="JXBZ01000008">
    <property type="protein sequence ID" value="KJY48848.1"/>
    <property type="molecule type" value="Genomic_DNA"/>
</dbReference>
<sequence>MRLWHQDLIPWLPRQQLLGQHRELAALRGRGWGKAHATVNYVFQYSPYKLYQFHLLVLAEMQYRHYHPNAMWYDPYYRGQYCSPYLQLNICSWTNPLYPEHDQDYLQICLINLEHKGIELAVNLQK</sequence>
<name>A0A0F4KS06_9LACO</name>